<comment type="caution">
    <text evidence="3">The sequence shown here is derived from an EMBL/GenBank/DDBJ whole genome shotgun (WGS) entry which is preliminary data.</text>
</comment>
<protein>
    <submittedName>
        <fullName evidence="3">DivIVA domain-containing protein</fullName>
    </submittedName>
</protein>
<evidence type="ECO:0000256" key="1">
    <source>
        <dbReference type="SAM" id="Coils"/>
    </source>
</evidence>
<keyword evidence="4" id="KW-1185">Reference proteome</keyword>
<accession>A0A5M8QL91</accession>
<dbReference type="OrthoDB" id="3209732at2"/>
<dbReference type="EMBL" id="VOIR01000012">
    <property type="protein sequence ID" value="KAA6435052.1"/>
    <property type="molecule type" value="Genomic_DNA"/>
</dbReference>
<feature type="compositionally biased region" description="Basic and acidic residues" evidence="2">
    <location>
        <begin position="381"/>
        <end position="394"/>
    </location>
</feature>
<dbReference type="Gene3D" id="1.20.5.620">
    <property type="entry name" value="F1F0 ATP synthase subunit B, membrane domain"/>
    <property type="match status" value="1"/>
</dbReference>
<dbReference type="RefSeq" id="WP_146355647.1">
    <property type="nucleotide sequence ID" value="NZ_VOIR01000012.1"/>
</dbReference>
<evidence type="ECO:0000313" key="4">
    <source>
        <dbReference type="Proteomes" id="UP000323221"/>
    </source>
</evidence>
<keyword evidence="1" id="KW-0175">Coiled coil</keyword>
<feature type="compositionally biased region" description="Acidic residues" evidence="2">
    <location>
        <begin position="444"/>
        <end position="455"/>
    </location>
</feature>
<organism evidence="3 4">
    <name type="scientific">Agrococcus sediminis</name>
    <dbReference type="NCBI Taxonomy" id="2599924"/>
    <lineage>
        <taxon>Bacteria</taxon>
        <taxon>Bacillati</taxon>
        <taxon>Actinomycetota</taxon>
        <taxon>Actinomycetes</taxon>
        <taxon>Micrococcales</taxon>
        <taxon>Microbacteriaceae</taxon>
        <taxon>Agrococcus</taxon>
    </lineage>
</organism>
<feature type="compositionally biased region" description="Acidic residues" evidence="2">
    <location>
        <begin position="80"/>
        <end position="93"/>
    </location>
</feature>
<gene>
    <name evidence="3" type="ORF">FQ330_04645</name>
</gene>
<dbReference type="NCBIfam" id="TIGR03544">
    <property type="entry name" value="DivI1A_domain"/>
    <property type="match status" value="1"/>
</dbReference>
<evidence type="ECO:0000256" key="2">
    <source>
        <dbReference type="SAM" id="MobiDB-lite"/>
    </source>
</evidence>
<feature type="compositionally biased region" description="Basic and acidic residues" evidence="2">
    <location>
        <begin position="457"/>
        <end position="472"/>
    </location>
</feature>
<sequence length="481" mass="52822">MAEQPHAFDQAFRGYDREQVDAALAQLREALAEVERGRDQAALDSEARLQHLTEDLDAAVARADQAESRMLRLAQQVQTLDDDAASDEDEGADAADGRQTRVRFAEILRVAEDQASTLVTNASTSAQRVLDDANAERDRIRRDAQEEAQRVLQEAQHEAELARRRSETEQTAHRARIEAELGSLGEKVAQADREAQVLLGEAERAAAALRAQVTRETDDLKLDADRIVREAKARRVELDAALTRRQDDAQQEFLRLHNQAVSHAERITADANDKVASALAHAKHVAEQSEAYEQLSKAQAAQIEASAKARASAMLDEARRRAQSIVETVATHTKDVLREAEDRARGLRYQQSQLSGFMAEVQSLMHVADAADPRTWSSAGAERDERPAADARDADEADAPSAALPTVAAEDRAVVPDAFTASAPDGDPLDDLTLDVDAPAGDHEADEPVEGEALEEPATREEVVDVVWHEERDEYDPSIDR</sequence>
<proteinExistence type="predicted"/>
<dbReference type="Proteomes" id="UP000323221">
    <property type="component" value="Unassembled WGS sequence"/>
</dbReference>
<feature type="region of interest" description="Disordered" evidence="2">
    <location>
        <begin position="373"/>
        <end position="481"/>
    </location>
</feature>
<reference evidence="3 4" key="1">
    <citation type="submission" date="2019-08" db="EMBL/GenBank/DDBJ databases">
        <title>Agrococcus lahaulensis sp. nov., isolated from a cold desert of the Indian Himalayas.</title>
        <authorList>
            <person name="Qu J.H."/>
        </authorList>
    </citation>
    <scope>NUCLEOTIDE SEQUENCE [LARGE SCALE GENOMIC DNA]</scope>
    <source>
        <strain evidence="3 4">NS18</strain>
    </source>
</reference>
<dbReference type="InterPro" id="IPR019933">
    <property type="entry name" value="DivIVA_domain"/>
</dbReference>
<evidence type="ECO:0000313" key="3">
    <source>
        <dbReference type="EMBL" id="KAA6435052.1"/>
    </source>
</evidence>
<feature type="region of interest" description="Disordered" evidence="2">
    <location>
        <begin position="79"/>
        <end position="98"/>
    </location>
</feature>
<dbReference type="AlphaFoldDB" id="A0A5M8QL91"/>
<name>A0A5M8QL91_9MICO</name>
<feature type="coiled-coil region" evidence="1">
    <location>
        <begin position="130"/>
        <end position="219"/>
    </location>
</feature>